<dbReference type="Gene3D" id="3.40.50.300">
    <property type="entry name" value="P-loop containing nucleotide triphosphate hydrolases"/>
    <property type="match status" value="1"/>
</dbReference>
<dbReference type="InterPro" id="IPR020568">
    <property type="entry name" value="Ribosomal_Su5_D2-typ_SF"/>
</dbReference>
<comment type="caution">
    <text evidence="15">The sequence shown here is derived from an EMBL/GenBank/DDBJ whole genome shotgun (WGS) entry which is preliminary data.</text>
</comment>
<dbReference type="PANTHER" id="PTHR32472:SF10">
    <property type="entry name" value="DNA REPAIR PROTEIN RADA-LIKE PROTEIN"/>
    <property type="match status" value="1"/>
</dbReference>
<keyword evidence="16" id="KW-1185">Reference proteome</keyword>
<evidence type="ECO:0000256" key="8">
    <source>
        <dbReference type="ARBA" id="ARBA00023016"/>
    </source>
</evidence>
<evidence type="ECO:0000259" key="14">
    <source>
        <dbReference type="PROSITE" id="PS50162"/>
    </source>
</evidence>
<sequence length="449" mass="49734">MAKRKRSLFECQHCGEQSSKWLGKCPNCGSWESFIELNEEQQEVLKQISQVSYSESKAKPITEIQQDDITRFSSNDEEFDLVLGGGIVPGSLTLIGGSPGVGKSTLLLKVAGNIAKTNKKVLYVSGEESSGQIKIRANRLESNHENLYLLSEIKLEEIQAELLRQEYEVVIIDSIQTIYSGNLTSAPGSVSQVREITFELMRKAKESNIAMFIIGHITKDGSIAGPRVLEHMVDTVLYFEGEASREIRMLRGFKNRFGSTSEIGIFEMRNEGLISAKDIASKFFDRSKPQAGSALTVSVEGTRALILEVQALVTESTYPNPKRSATGFDSNRLNMLLALLEKKLDLPLNHYDVFINISGGIKIKESSADLAVIAAIISSFRNRPISKESVFVGEVSLTGEIKDVYSMDIRLKEASTQGITKAIIASKPKNIKNMKCFEVDEVVKMIELF</sequence>
<accession>A0A4Q0XU13</accession>
<feature type="short sequence motif" description="RadA KNRFG motif" evidence="11">
    <location>
        <begin position="254"/>
        <end position="258"/>
    </location>
</feature>
<dbReference type="Proteomes" id="UP000290657">
    <property type="component" value="Unassembled WGS sequence"/>
</dbReference>
<evidence type="ECO:0000256" key="5">
    <source>
        <dbReference type="ARBA" id="ARBA00022801"/>
    </source>
</evidence>
<dbReference type="CDD" id="cd01121">
    <property type="entry name" value="RadA_SMS_N"/>
    <property type="match status" value="1"/>
</dbReference>
<evidence type="ECO:0000313" key="16">
    <source>
        <dbReference type="Proteomes" id="UP000290657"/>
    </source>
</evidence>
<evidence type="ECO:0000256" key="13">
    <source>
        <dbReference type="RuleBase" id="RU003555"/>
    </source>
</evidence>
<dbReference type="InterPro" id="IPR041166">
    <property type="entry name" value="Rubredoxin_2"/>
</dbReference>
<dbReference type="SUPFAM" id="SSF54211">
    <property type="entry name" value="Ribosomal protein S5 domain 2-like"/>
    <property type="match status" value="1"/>
</dbReference>
<dbReference type="GO" id="GO:0016787">
    <property type="term" value="F:hydrolase activity"/>
    <property type="evidence" value="ECO:0007669"/>
    <property type="project" value="UniProtKB-KW"/>
</dbReference>
<dbReference type="Pfam" id="PF13481">
    <property type="entry name" value="AAA_25"/>
    <property type="match status" value="1"/>
</dbReference>
<keyword evidence="9 11" id="KW-0238">DNA-binding</keyword>
<organism evidence="15 16">
    <name type="scientific">Candidatus Marinarcus aquaticus</name>
    <dbReference type="NCBI Taxonomy" id="2044504"/>
    <lineage>
        <taxon>Bacteria</taxon>
        <taxon>Pseudomonadati</taxon>
        <taxon>Campylobacterota</taxon>
        <taxon>Epsilonproteobacteria</taxon>
        <taxon>Campylobacterales</taxon>
        <taxon>Arcobacteraceae</taxon>
        <taxon>Candidatus Marinarcus</taxon>
    </lineage>
</organism>
<keyword evidence="2 11" id="KW-0547">Nucleotide-binding</keyword>
<keyword evidence="6 13" id="KW-0862">Zinc</keyword>
<dbReference type="GO" id="GO:0005524">
    <property type="term" value="F:ATP binding"/>
    <property type="evidence" value="ECO:0007669"/>
    <property type="project" value="UniProtKB-UniRule"/>
</dbReference>
<keyword evidence="5" id="KW-0378">Hydrolase</keyword>
<feature type="binding site" evidence="11">
    <location>
        <begin position="97"/>
        <end position="104"/>
    </location>
    <ligand>
        <name>ATP</name>
        <dbReference type="ChEBI" id="CHEBI:30616"/>
    </ligand>
</feature>
<dbReference type="InterPro" id="IPR027417">
    <property type="entry name" value="P-loop_NTPase"/>
</dbReference>
<evidence type="ECO:0000256" key="7">
    <source>
        <dbReference type="ARBA" id="ARBA00022840"/>
    </source>
</evidence>
<comment type="function">
    <text evidence="11">Plays a role in repairing double-strand DNA breaks, probably involving stabilizing or processing branched DNA or blocked replication forks.</text>
</comment>
<evidence type="ECO:0000313" key="15">
    <source>
        <dbReference type="EMBL" id="RXJ59984.1"/>
    </source>
</evidence>
<dbReference type="Pfam" id="PF18073">
    <property type="entry name" value="Zn_ribbon_LapB"/>
    <property type="match status" value="1"/>
</dbReference>
<dbReference type="OrthoDB" id="9803906at2"/>
<dbReference type="PRINTS" id="PR01874">
    <property type="entry name" value="DNAREPAIRADA"/>
</dbReference>
<dbReference type="HAMAP" id="MF_01498">
    <property type="entry name" value="RadA_bact"/>
    <property type="match status" value="1"/>
</dbReference>
<gene>
    <name evidence="11" type="primary">radA</name>
    <name evidence="15" type="ORF">CRV04_02915</name>
</gene>
<protein>
    <recommendedName>
        <fullName evidence="11 12">DNA repair protein RadA</fullName>
    </recommendedName>
</protein>
<comment type="domain">
    <text evidence="11">The middle region has homology to RecA with ATPase motifs including the RadA KNRFG motif, while the C-terminus is homologous to Lon protease.</text>
</comment>
<evidence type="ECO:0000256" key="3">
    <source>
        <dbReference type="ARBA" id="ARBA00022763"/>
    </source>
</evidence>
<keyword evidence="7 11" id="KW-0067">ATP-binding</keyword>
<name>A0A4Q0XU13_9BACT</name>
<evidence type="ECO:0000256" key="1">
    <source>
        <dbReference type="ARBA" id="ARBA00022723"/>
    </source>
</evidence>
<feature type="domain" description="RecA family profile 1" evidence="14">
    <location>
        <begin position="68"/>
        <end position="217"/>
    </location>
</feature>
<keyword evidence="4 13" id="KW-0863">Zinc-finger</keyword>
<feature type="region of interest" description="Lon-protease-like" evidence="11">
    <location>
        <begin position="352"/>
        <end position="449"/>
    </location>
</feature>
<evidence type="ECO:0000256" key="10">
    <source>
        <dbReference type="ARBA" id="ARBA00023204"/>
    </source>
</evidence>
<dbReference type="InterPro" id="IPR004504">
    <property type="entry name" value="DNA_repair_RadA"/>
</dbReference>
<dbReference type="RefSeq" id="WP_128995221.1">
    <property type="nucleotide sequence ID" value="NZ_PDKN01000002.1"/>
</dbReference>
<dbReference type="Gene3D" id="3.30.230.10">
    <property type="match status" value="1"/>
</dbReference>
<dbReference type="InterPro" id="IPR014721">
    <property type="entry name" value="Ribsml_uS5_D2-typ_fold_subgr"/>
</dbReference>
<comment type="similarity">
    <text evidence="11 13">Belongs to the RecA family. RadA subfamily.</text>
</comment>
<dbReference type="SUPFAM" id="SSF52540">
    <property type="entry name" value="P-loop containing nucleoside triphosphate hydrolases"/>
    <property type="match status" value="1"/>
</dbReference>
<keyword evidence="3 11" id="KW-0227">DNA damage</keyword>
<keyword evidence="1 11" id="KW-0479">Metal-binding</keyword>
<evidence type="ECO:0000256" key="2">
    <source>
        <dbReference type="ARBA" id="ARBA00022741"/>
    </source>
</evidence>
<reference evidence="15 16" key="1">
    <citation type="submission" date="2017-10" db="EMBL/GenBank/DDBJ databases">
        <title>Genomics of the genus Arcobacter.</title>
        <authorList>
            <person name="Perez-Cataluna A."/>
            <person name="Figueras M.J."/>
        </authorList>
    </citation>
    <scope>NUCLEOTIDE SEQUENCE [LARGE SCALE GENOMIC DNA]</scope>
    <source>
        <strain evidence="15 16">CECT 8987</strain>
    </source>
</reference>
<dbReference type="PROSITE" id="PS50162">
    <property type="entry name" value="RECA_2"/>
    <property type="match status" value="1"/>
</dbReference>
<dbReference type="GO" id="GO:0000725">
    <property type="term" value="P:recombinational repair"/>
    <property type="evidence" value="ECO:0007669"/>
    <property type="project" value="UniProtKB-UniRule"/>
</dbReference>
<dbReference type="PANTHER" id="PTHR32472">
    <property type="entry name" value="DNA REPAIR PROTEIN RADA"/>
    <property type="match status" value="1"/>
</dbReference>
<dbReference type="GO" id="GO:0005829">
    <property type="term" value="C:cytosol"/>
    <property type="evidence" value="ECO:0007669"/>
    <property type="project" value="TreeGrafter"/>
</dbReference>
<dbReference type="GO" id="GO:0008270">
    <property type="term" value="F:zinc ion binding"/>
    <property type="evidence" value="ECO:0007669"/>
    <property type="project" value="UniProtKB-KW"/>
</dbReference>
<comment type="function">
    <text evidence="13">DNA-dependent ATPase involved in processing of recombination intermediates, plays a role in repairing DNA breaks. Stimulates the branch migration of RecA-mediated strand transfer reactions, allowing the 3' invading strand to extend heteroduplex DNA faster. Binds ssDNA in the presence of ADP but not other nucleotides, has ATPase activity that is stimulated by ssDNA and various branched DNA structures, but inhibited by SSB. Does not have RecA's homology-searching function.</text>
</comment>
<dbReference type="FunFam" id="3.40.50.300:FF:000050">
    <property type="entry name" value="DNA repair protein RadA"/>
    <property type="match status" value="1"/>
</dbReference>
<dbReference type="Pfam" id="PF13541">
    <property type="entry name" value="ChlI"/>
    <property type="match status" value="1"/>
</dbReference>
<keyword evidence="8 11" id="KW-0346">Stress response</keyword>
<evidence type="ECO:0000256" key="12">
    <source>
        <dbReference type="NCBIfam" id="TIGR00416"/>
    </source>
</evidence>
<dbReference type="SMART" id="SM00382">
    <property type="entry name" value="AAA"/>
    <property type="match status" value="1"/>
</dbReference>
<evidence type="ECO:0000256" key="9">
    <source>
        <dbReference type="ARBA" id="ARBA00023125"/>
    </source>
</evidence>
<keyword evidence="10 11" id="KW-0234">DNA repair</keyword>
<dbReference type="AlphaFoldDB" id="A0A4Q0XU13"/>
<dbReference type="NCBIfam" id="TIGR00416">
    <property type="entry name" value="sms"/>
    <property type="match status" value="1"/>
</dbReference>
<dbReference type="InterPro" id="IPR020588">
    <property type="entry name" value="RecA_ATP-bd"/>
</dbReference>
<evidence type="ECO:0000256" key="11">
    <source>
        <dbReference type="HAMAP-Rule" id="MF_01498"/>
    </source>
</evidence>
<dbReference type="GO" id="GO:0003684">
    <property type="term" value="F:damaged DNA binding"/>
    <property type="evidence" value="ECO:0007669"/>
    <property type="project" value="InterPro"/>
</dbReference>
<dbReference type="EMBL" id="PDKN01000002">
    <property type="protein sequence ID" value="RXJ59984.1"/>
    <property type="molecule type" value="Genomic_DNA"/>
</dbReference>
<dbReference type="InterPro" id="IPR003593">
    <property type="entry name" value="AAA+_ATPase"/>
</dbReference>
<evidence type="ECO:0000256" key="4">
    <source>
        <dbReference type="ARBA" id="ARBA00022771"/>
    </source>
</evidence>
<proteinExistence type="inferred from homology"/>
<dbReference type="GO" id="GO:0140664">
    <property type="term" value="F:ATP-dependent DNA damage sensor activity"/>
    <property type="evidence" value="ECO:0007669"/>
    <property type="project" value="InterPro"/>
</dbReference>
<evidence type="ECO:0000256" key="6">
    <source>
        <dbReference type="ARBA" id="ARBA00022833"/>
    </source>
</evidence>